<accession>A0A7X2LWP4</accession>
<sequence>MSVNNLHPSVESFKDFVKKHPKMIQEVRKGQKTWQEFYEEWYLLGENDVTWKKYGDVEVQQENDSAESKQSFVSQMLQAVKTMDANAMNQNINKVSNTISTIQGLMEQLGLSKAAGPQNSNAPNSPFSFRKD</sequence>
<keyword evidence="3" id="KW-1185">Reference proteome</keyword>
<dbReference type="Pfam" id="PF14071">
    <property type="entry name" value="YlbD_coat"/>
    <property type="match status" value="1"/>
</dbReference>
<dbReference type="Proteomes" id="UP000448867">
    <property type="component" value="Unassembled WGS sequence"/>
</dbReference>
<dbReference type="RefSeq" id="WP_154306831.1">
    <property type="nucleotide sequence ID" value="NZ_WKKI01000006.1"/>
</dbReference>
<evidence type="ECO:0000256" key="1">
    <source>
        <dbReference type="SAM" id="MobiDB-lite"/>
    </source>
</evidence>
<feature type="compositionally biased region" description="Polar residues" evidence="1">
    <location>
        <begin position="117"/>
        <end position="132"/>
    </location>
</feature>
<dbReference type="AlphaFoldDB" id="A0A7X2LWP4"/>
<comment type="caution">
    <text evidence="2">The sequence shown here is derived from an EMBL/GenBank/DDBJ whole genome shotgun (WGS) entry which is preliminary data.</text>
</comment>
<protein>
    <submittedName>
        <fullName evidence="2">Cytosolic protein</fullName>
    </submittedName>
</protein>
<organism evidence="2 3">
    <name type="scientific">Metabacillus lacus</name>
    <dbReference type="NCBI Taxonomy" id="1983721"/>
    <lineage>
        <taxon>Bacteria</taxon>
        <taxon>Bacillati</taxon>
        <taxon>Bacillota</taxon>
        <taxon>Bacilli</taxon>
        <taxon>Bacillales</taxon>
        <taxon>Bacillaceae</taxon>
        <taxon>Metabacillus</taxon>
    </lineage>
</organism>
<reference evidence="2 3" key="1">
    <citation type="submission" date="2019-11" db="EMBL/GenBank/DDBJ databases">
        <title>Bacillus lacus genome.</title>
        <authorList>
            <person name="Allen C.J."/>
            <person name="Newman J.D."/>
        </authorList>
    </citation>
    <scope>NUCLEOTIDE SEQUENCE [LARGE SCALE GENOMIC DNA]</scope>
    <source>
        <strain evidence="2 3">KCTC 33946</strain>
    </source>
</reference>
<name>A0A7X2LWP4_9BACI</name>
<proteinExistence type="predicted"/>
<evidence type="ECO:0000313" key="2">
    <source>
        <dbReference type="EMBL" id="MRX71705.1"/>
    </source>
</evidence>
<dbReference type="EMBL" id="WKKI01000006">
    <property type="protein sequence ID" value="MRX71705.1"/>
    <property type="molecule type" value="Genomic_DNA"/>
</dbReference>
<gene>
    <name evidence="2" type="ORF">GJU40_05890</name>
</gene>
<evidence type="ECO:0000313" key="3">
    <source>
        <dbReference type="Proteomes" id="UP000448867"/>
    </source>
</evidence>
<dbReference type="OrthoDB" id="1655540at2"/>
<dbReference type="InterPro" id="IPR025953">
    <property type="entry name" value="YlbD_coat"/>
</dbReference>
<feature type="region of interest" description="Disordered" evidence="1">
    <location>
        <begin position="113"/>
        <end position="132"/>
    </location>
</feature>